<dbReference type="Pfam" id="PF13620">
    <property type="entry name" value="CarboxypepD_reg"/>
    <property type="match status" value="1"/>
</dbReference>
<dbReference type="SUPFAM" id="SSF49464">
    <property type="entry name" value="Carboxypeptidase regulatory domain-like"/>
    <property type="match status" value="1"/>
</dbReference>
<evidence type="ECO:0000256" key="4">
    <source>
        <dbReference type="ARBA" id="ARBA00022692"/>
    </source>
</evidence>
<dbReference type="PANTHER" id="PTHR30069:SF29">
    <property type="entry name" value="HEMOGLOBIN AND HEMOGLOBIN-HAPTOGLOBIN-BINDING PROTEIN 1-RELATED"/>
    <property type="match status" value="1"/>
</dbReference>
<dbReference type="GO" id="GO:0009279">
    <property type="term" value="C:cell outer membrane"/>
    <property type="evidence" value="ECO:0007669"/>
    <property type="project" value="UniProtKB-SubCell"/>
</dbReference>
<keyword evidence="12" id="KW-0645">Protease</keyword>
<keyword evidence="12" id="KW-0378">Hydrolase</keyword>
<comment type="subcellular location">
    <subcellularLocation>
        <location evidence="1">Cell outer membrane</location>
        <topology evidence="1">Multi-pass membrane protein</topology>
    </subcellularLocation>
</comment>
<gene>
    <name evidence="12" type="ORF">HMPREF9135_1762</name>
</gene>
<protein>
    <submittedName>
        <fullName evidence="12">Carboxypeptidase regulatory-like domain protein</fullName>
    </submittedName>
</protein>
<keyword evidence="12" id="KW-0121">Carboxypeptidase</keyword>
<keyword evidence="6" id="KW-0798">TonB box</keyword>
<proteinExistence type="predicted"/>
<keyword evidence="7" id="KW-0472">Membrane</keyword>
<keyword evidence="4" id="KW-0812">Transmembrane</keyword>
<evidence type="ECO:0000313" key="12">
    <source>
        <dbReference type="EMBL" id="ERK39351.1"/>
    </source>
</evidence>
<keyword evidence="3" id="KW-1134">Transmembrane beta strand</keyword>
<organism evidence="12 13">
    <name type="scientific">Segatella baroniae F0067</name>
    <dbReference type="NCBI Taxonomy" id="1115809"/>
    <lineage>
        <taxon>Bacteria</taxon>
        <taxon>Pseudomonadati</taxon>
        <taxon>Bacteroidota</taxon>
        <taxon>Bacteroidia</taxon>
        <taxon>Bacteroidales</taxon>
        <taxon>Prevotellaceae</taxon>
        <taxon>Segatella</taxon>
    </lineage>
</organism>
<evidence type="ECO:0000256" key="1">
    <source>
        <dbReference type="ARBA" id="ARBA00004571"/>
    </source>
</evidence>
<dbReference type="InterPro" id="IPR008969">
    <property type="entry name" value="CarboxyPept-like_regulatory"/>
</dbReference>
<reference evidence="12 13" key="1">
    <citation type="submission" date="2013-08" db="EMBL/GenBank/DDBJ databases">
        <authorList>
            <person name="Durkin A.S."/>
            <person name="Haft D.R."/>
            <person name="McCorrison J."/>
            <person name="Torralba M."/>
            <person name="Gillis M."/>
            <person name="Haft D.H."/>
            <person name="Methe B."/>
            <person name="Sutton G."/>
            <person name="Nelson K.E."/>
        </authorList>
    </citation>
    <scope>NUCLEOTIDE SEQUENCE [LARGE SCALE GENOMIC DNA]</scope>
    <source>
        <strain evidence="12 13">F0067</strain>
    </source>
</reference>
<dbReference type="GO" id="GO:0004180">
    <property type="term" value="F:carboxypeptidase activity"/>
    <property type="evidence" value="ECO:0007669"/>
    <property type="project" value="UniProtKB-KW"/>
</dbReference>
<evidence type="ECO:0000256" key="7">
    <source>
        <dbReference type="ARBA" id="ARBA00023136"/>
    </source>
</evidence>
<keyword evidence="13" id="KW-1185">Reference proteome</keyword>
<keyword evidence="2" id="KW-0813">Transport</keyword>
<dbReference type="RefSeq" id="WP_021589664.1">
    <property type="nucleotide sequence ID" value="NZ_AWEY01000023.1"/>
</dbReference>
<evidence type="ECO:0000313" key="13">
    <source>
        <dbReference type="Proteomes" id="UP000016648"/>
    </source>
</evidence>
<evidence type="ECO:0000256" key="8">
    <source>
        <dbReference type="ARBA" id="ARBA00023170"/>
    </source>
</evidence>
<comment type="caution">
    <text evidence="12">The sequence shown here is derived from an EMBL/GenBank/DDBJ whole genome shotgun (WGS) entry which is preliminary data.</text>
</comment>
<evidence type="ECO:0000256" key="6">
    <source>
        <dbReference type="ARBA" id="ARBA00023077"/>
    </source>
</evidence>
<evidence type="ECO:0000256" key="10">
    <source>
        <dbReference type="SAM" id="SignalP"/>
    </source>
</evidence>
<dbReference type="PATRIC" id="fig|1115809.3.peg.1322"/>
<evidence type="ECO:0000256" key="5">
    <source>
        <dbReference type="ARBA" id="ARBA00022729"/>
    </source>
</evidence>
<feature type="chain" id="PRO_5004632601" evidence="10">
    <location>
        <begin position="20"/>
        <end position="819"/>
    </location>
</feature>
<evidence type="ECO:0000256" key="2">
    <source>
        <dbReference type="ARBA" id="ARBA00022448"/>
    </source>
</evidence>
<dbReference type="SUPFAM" id="SSF56935">
    <property type="entry name" value="Porins"/>
    <property type="match status" value="1"/>
</dbReference>
<dbReference type="Gene3D" id="2.60.40.1120">
    <property type="entry name" value="Carboxypeptidase-like, regulatory domain"/>
    <property type="match status" value="1"/>
</dbReference>
<dbReference type="Proteomes" id="UP000016648">
    <property type="component" value="Unassembled WGS sequence"/>
</dbReference>
<feature type="domain" description="TonB-dependent receptor-like beta-barrel" evidence="11">
    <location>
        <begin position="376"/>
        <end position="788"/>
    </location>
</feature>
<accession>U2P5B7</accession>
<evidence type="ECO:0000256" key="3">
    <source>
        <dbReference type="ARBA" id="ARBA00022452"/>
    </source>
</evidence>
<evidence type="ECO:0000256" key="9">
    <source>
        <dbReference type="ARBA" id="ARBA00023237"/>
    </source>
</evidence>
<dbReference type="AlphaFoldDB" id="U2P5B7"/>
<dbReference type="Pfam" id="PF00593">
    <property type="entry name" value="TonB_dep_Rec_b-barrel"/>
    <property type="match status" value="1"/>
</dbReference>
<keyword evidence="5 10" id="KW-0732">Signal</keyword>
<feature type="signal peptide" evidence="10">
    <location>
        <begin position="1"/>
        <end position="19"/>
    </location>
</feature>
<dbReference type="InterPro" id="IPR039426">
    <property type="entry name" value="TonB-dep_rcpt-like"/>
</dbReference>
<dbReference type="InterPro" id="IPR036942">
    <property type="entry name" value="Beta-barrel_TonB_sf"/>
</dbReference>
<dbReference type="GO" id="GO:0015344">
    <property type="term" value="F:siderophore uptake transmembrane transporter activity"/>
    <property type="evidence" value="ECO:0007669"/>
    <property type="project" value="TreeGrafter"/>
</dbReference>
<dbReference type="PANTHER" id="PTHR30069">
    <property type="entry name" value="TONB-DEPENDENT OUTER MEMBRANE RECEPTOR"/>
    <property type="match status" value="1"/>
</dbReference>
<keyword evidence="9" id="KW-0998">Cell outer membrane</keyword>
<dbReference type="GO" id="GO:0044718">
    <property type="term" value="P:siderophore transmembrane transport"/>
    <property type="evidence" value="ECO:0007669"/>
    <property type="project" value="TreeGrafter"/>
</dbReference>
<dbReference type="InterPro" id="IPR000531">
    <property type="entry name" value="Beta-barrel_TonB"/>
</dbReference>
<evidence type="ECO:0000259" key="11">
    <source>
        <dbReference type="Pfam" id="PF00593"/>
    </source>
</evidence>
<dbReference type="EMBL" id="AWEY01000023">
    <property type="protein sequence ID" value="ERK39351.1"/>
    <property type="molecule type" value="Genomic_DNA"/>
</dbReference>
<sequence length="819" mass="92545">MLKTLTILLLSLASLTAGAQNTVAEETILVNPSSATVRSWFGRIEREARVVLSYNEALIRMDAEVVVRLRGRTTVRRLLAAVLDGYSYRLVPMEGRKLLIQVQPATPQSLLRDANSLAQPPQEPTGTVSGSVCETGSGETLLGATVTLTDSKGRRHYAVTAQDGSFHITAPRGLGRLDIRYMGYAPHSRPVVVGAARSYLKVALSPMAFAIRTVSVERRKSMEELDELAPSNLMAFSHTDLYSQIRVLPGVAASSANMDFHAAGGSADENLFLLDGLPIYNPGHINSMLTPFNGDVLKSVSFYNGFIPTQYEGRLSSVTDSRLRDGNKQAFVNTLSLDMPAASFASEGPLLKNKLSYLVGGRHSWLDFFDRYVSEDNRMNHSFYDMNVKLSLQLDSVTSLSFSTYNSTDDYRDDEERRSTSTLHWNNQLYALHFNTHVTPTIANNTSVAYARHATRANPEAFGFENKGELYNRIRTVHVNTQFTYTPGSFYTLRWGMKGIMEKYELTAFGTDLKNSWEPINQLSLYYDNRLRITPQLYAQVGVNFLSYLPRHSRKYSSIQPRLSVKYAPGPDNMLYANLSRTEQFFHHVRMIDIATPYDFIMPSIEGFKPSTATHLEVGWKHYTRHGILELSAYYKQRRGVLALRPDFYLEDSNWSKWIMRGNGDSRGVGLYYYDGLGAWKWQASYTWSKSREWFPLLAHLGKLPALHDMPHVANAVLSYQLGKTSLFTLGGNLHSGRIIIDEHDESDGYASFRKSRDPLRFRIDASYTFQKDFGKSQLLARLGLYNIVGNPSEDEMLYYFSIKIQERCMPFGTISFRF</sequence>
<name>U2P5B7_9BACT</name>
<dbReference type="Gene3D" id="2.40.170.20">
    <property type="entry name" value="TonB-dependent receptor, beta-barrel domain"/>
    <property type="match status" value="1"/>
</dbReference>
<keyword evidence="8" id="KW-0675">Receptor</keyword>